<accession>A0ABS1VBC8</accession>
<evidence type="ECO:0000313" key="3">
    <source>
        <dbReference type="Proteomes" id="UP000606490"/>
    </source>
</evidence>
<keyword evidence="1" id="KW-0472">Membrane</keyword>
<dbReference type="Proteomes" id="UP000606490">
    <property type="component" value="Unassembled WGS sequence"/>
</dbReference>
<proteinExistence type="predicted"/>
<dbReference type="EMBL" id="JAEUXJ010000023">
    <property type="protein sequence ID" value="MBL6458986.1"/>
    <property type="molecule type" value="Genomic_DNA"/>
</dbReference>
<feature type="transmembrane region" description="Helical" evidence="1">
    <location>
        <begin position="21"/>
        <end position="41"/>
    </location>
</feature>
<comment type="caution">
    <text evidence="2">The sequence shown here is derived from an EMBL/GenBank/DDBJ whole genome shotgun (WGS) entry which is preliminary data.</text>
</comment>
<protein>
    <submittedName>
        <fullName evidence="2">Uncharacterized protein</fullName>
    </submittedName>
</protein>
<organism evidence="2 3">
    <name type="scientific">Belnapia mucosa</name>
    <dbReference type="NCBI Taxonomy" id="2804532"/>
    <lineage>
        <taxon>Bacteria</taxon>
        <taxon>Pseudomonadati</taxon>
        <taxon>Pseudomonadota</taxon>
        <taxon>Alphaproteobacteria</taxon>
        <taxon>Acetobacterales</taxon>
        <taxon>Roseomonadaceae</taxon>
        <taxon>Belnapia</taxon>
    </lineage>
</organism>
<name>A0ABS1VBC8_9PROT</name>
<keyword evidence="1" id="KW-0812">Transmembrane</keyword>
<keyword evidence="3" id="KW-1185">Reference proteome</keyword>
<evidence type="ECO:0000256" key="1">
    <source>
        <dbReference type="SAM" id="Phobius"/>
    </source>
</evidence>
<evidence type="ECO:0000313" key="2">
    <source>
        <dbReference type="EMBL" id="MBL6458986.1"/>
    </source>
</evidence>
<feature type="transmembrane region" description="Helical" evidence="1">
    <location>
        <begin position="47"/>
        <end position="65"/>
    </location>
</feature>
<sequence length="92" mass="10021">MPMRAYRASTAYVGAHVSANMWRWIIISAVVTAVLWVLAWKNPNSNVWAHILAVCGMICGTLLMIQGERGPVPSSPLLDDKVEVVTSTTPQA</sequence>
<dbReference type="RefSeq" id="WP_202828721.1">
    <property type="nucleotide sequence ID" value="NZ_JAEUXJ010000023.1"/>
</dbReference>
<keyword evidence="1" id="KW-1133">Transmembrane helix</keyword>
<reference evidence="2 3" key="1">
    <citation type="submission" date="2021-01" db="EMBL/GenBank/DDBJ databases">
        <title>Belnapia mucosa sp. nov. and Belnapia arida sp. nov., isolated from the Tabernas Desert (Almeria, Spain).</title>
        <authorList>
            <person name="Molina-Menor E."/>
            <person name="Vidal-Verdu A."/>
            <person name="Calonge A."/>
            <person name="Satari L."/>
            <person name="Pereto Magraner J."/>
            <person name="Porcar Miralles M."/>
        </authorList>
    </citation>
    <scope>NUCLEOTIDE SEQUENCE [LARGE SCALE GENOMIC DNA]</scope>
    <source>
        <strain evidence="2 3">T6</strain>
    </source>
</reference>
<gene>
    <name evidence="2" type="ORF">JMJ55_27015</name>
</gene>